<dbReference type="Gene3D" id="3.40.50.1000">
    <property type="entry name" value="HAD superfamily/HAD-like"/>
    <property type="match status" value="1"/>
</dbReference>
<dbReference type="GO" id="GO:0000287">
    <property type="term" value="F:magnesium ion binding"/>
    <property type="evidence" value="ECO:0007669"/>
    <property type="project" value="TreeGrafter"/>
</dbReference>
<dbReference type="InterPro" id="IPR023214">
    <property type="entry name" value="HAD_sf"/>
</dbReference>
<evidence type="ECO:0000313" key="13">
    <source>
        <dbReference type="Proteomes" id="UP000000267"/>
    </source>
</evidence>
<sequence>MVEYVITYIAHGDELKDSEVKGLTSDIESRLKVAPVKSRRLGLRAYDVYFELSTDDLKPLLADIIDSAQGIDVIVQTDGTNRQDKKLIVFDMDSTLIYQEVIEMIASYADVEDKVRDITNLAMNNEIDFKESLRQRVKLLEGLQMDSLYDEIKSKLLITNGVPEFCSFMKKTQGTKLCVLSGGFIQFAEFIKGELEFDYARANLLALDDNGRLTGETIGDIVDGQCKAETLLQLCQDYDIDVASSVMIGDGGNDLLAMAAAGFGIAWNAKPTVQKKAPCKLNTKSMKDVLYIFGYSDEEIKILFP</sequence>
<comment type="similarity">
    <text evidence="3">Belongs to the HAD-like hydrolase superfamily. SerB family.</text>
</comment>
<dbReference type="UniPathway" id="UPA00135">
    <property type="reaction ID" value="UER00198"/>
</dbReference>
<name>A7TEU0_VANPO</name>
<comment type="cofactor">
    <cofactor evidence="1">
        <name>Mg(2+)</name>
        <dbReference type="ChEBI" id="CHEBI:18420"/>
    </cofactor>
</comment>
<dbReference type="SFLD" id="SFLDF00029">
    <property type="entry name" value="phosphoserine_phosphatase"/>
    <property type="match status" value="1"/>
</dbReference>
<dbReference type="GeneID" id="5547517"/>
<dbReference type="SFLD" id="SFLDG01136">
    <property type="entry name" value="C1.6:_Phosphoserine_Phosphatas"/>
    <property type="match status" value="1"/>
</dbReference>
<dbReference type="GO" id="GO:0006564">
    <property type="term" value="P:L-serine biosynthetic process"/>
    <property type="evidence" value="ECO:0007669"/>
    <property type="project" value="UniProtKB-KW"/>
</dbReference>
<dbReference type="EMBL" id="DS480381">
    <property type="protein sequence ID" value="EDO19186.1"/>
    <property type="molecule type" value="Genomic_DNA"/>
</dbReference>
<dbReference type="Pfam" id="PF00702">
    <property type="entry name" value="Hydrolase"/>
    <property type="match status" value="1"/>
</dbReference>
<dbReference type="SFLD" id="SFLDS00003">
    <property type="entry name" value="Haloacid_Dehalogenase"/>
    <property type="match status" value="1"/>
</dbReference>
<dbReference type="STRING" id="436907.A7TEU0"/>
<keyword evidence="7" id="KW-0378">Hydrolase</keyword>
<accession>A7TEU0</accession>
<dbReference type="FunCoup" id="A7TEU0">
    <property type="interactions" value="573"/>
</dbReference>
<proteinExistence type="inferred from homology"/>
<keyword evidence="9" id="KW-0718">Serine biosynthesis</keyword>
<dbReference type="SFLD" id="SFLDG01137">
    <property type="entry name" value="C1.6.1:_Phosphoserine_Phosphat"/>
    <property type="match status" value="1"/>
</dbReference>
<gene>
    <name evidence="12" type="ORF">Kpol_1050p43</name>
</gene>
<dbReference type="HOGENOM" id="CLU_036368_4_0_1"/>
<feature type="active site" description="Proton donor" evidence="11">
    <location>
        <position position="93"/>
    </location>
</feature>
<evidence type="ECO:0000256" key="9">
    <source>
        <dbReference type="ARBA" id="ARBA00023299"/>
    </source>
</evidence>
<dbReference type="RefSeq" id="XP_001647044.1">
    <property type="nucleotide sequence ID" value="XM_001646994.1"/>
</dbReference>
<evidence type="ECO:0000256" key="4">
    <source>
        <dbReference type="ARBA" id="ARBA00012640"/>
    </source>
</evidence>
<evidence type="ECO:0000256" key="6">
    <source>
        <dbReference type="ARBA" id="ARBA00022723"/>
    </source>
</evidence>
<dbReference type="AlphaFoldDB" id="A7TEU0"/>
<dbReference type="NCBIfam" id="TIGR00338">
    <property type="entry name" value="serB"/>
    <property type="match status" value="1"/>
</dbReference>
<dbReference type="NCBIfam" id="TIGR01488">
    <property type="entry name" value="HAD-SF-IB"/>
    <property type="match status" value="1"/>
</dbReference>
<evidence type="ECO:0000256" key="3">
    <source>
        <dbReference type="ARBA" id="ARBA00009184"/>
    </source>
</evidence>
<evidence type="ECO:0000313" key="12">
    <source>
        <dbReference type="EMBL" id="EDO19186.1"/>
    </source>
</evidence>
<dbReference type="InterPro" id="IPR004469">
    <property type="entry name" value="PSP"/>
</dbReference>
<dbReference type="InParanoid" id="A7TEU0"/>
<dbReference type="GO" id="GO:0005737">
    <property type="term" value="C:cytoplasm"/>
    <property type="evidence" value="ECO:0007669"/>
    <property type="project" value="TreeGrafter"/>
</dbReference>
<dbReference type="EC" id="3.1.3.3" evidence="4"/>
<dbReference type="Proteomes" id="UP000000267">
    <property type="component" value="Unassembled WGS sequence"/>
</dbReference>
<dbReference type="PANTHER" id="PTHR43344:SF2">
    <property type="entry name" value="PHOSPHOSERINE PHOSPHATASE"/>
    <property type="match status" value="1"/>
</dbReference>
<evidence type="ECO:0000256" key="7">
    <source>
        <dbReference type="ARBA" id="ARBA00022801"/>
    </source>
</evidence>
<dbReference type="PhylomeDB" id="A7TEU0"/>
<reference evidence="12 13" key="1">
    <citation type="journal article" date="2007" name="Proc. Natl. Acad. Sci. U.S.A.">
        <title>Independent sorting-out of thousands of duplicated gene pairs in two yeast species descended from a whole-genome duplication.</title>
        <authorList>
            <person name="Scannell D.R."/>
            <person name="Frank A.C."/>
            <person name="Conant G.C."/>
            <person name="Byrne K.P."/>
            <person name="Woolfit M."/>
            <person name="Wolfe K.H."/>
        </authorList>
    </citation>
    <scope>NUCLEOTIDE SEQUENCE [LARGE SCALE GENOMIC DNA]</scope>
    <source>
        <strain evidence="13">ATCC 22028 / DSM 70294 / BCRC 21397 / CBS 2163 / NBRC 10782 / NRRL Y-8283 / UCD 57-17</strain>
    </source>
</reference>
<keyword evidence="8" id="KW-0460">Magnesium</keyword>
<comment type="pathway">
    <text evidence="2">Amino-acid biosynthesis; L-serine biosynthesis; L-serine from 3-phospho-D-glycerate: step 3/3.</text>
</comment>
<feature type="active site" description="Nucleophile" evidence="11">
    <location>
        <position position="91"/>
    </location>
</feature>
<keyword evidence="5" id="KW-0028">Amino-acid biosynthesis</keyword>
<organism evidence="13">
    <name type="scientific">Vanderwaltozyma polyspora (strain ATCC 22028 / DSM 70294 / BCRC 21397 / CBS 2163 / NBRC 10782 / NRRL Y-8283 / UCD 57-17)</name>
    <name type="common">Kluyveromyces polysporus</name>
    <dbReference type="NCBI Taxonomy" id="436907"/>
    <lineage>
        <taxon>Eukaryota</taxon>
        <taxon>Fungi</taxon>
        <taxon>Dikarya</taxon>
        <taxon>Ascomycota</taxon>
        <taxon>Saccharomycotina</taxon>
        <taxon>Saccharomycetes</taxon>
        <taxon>Saccharomycetales</taxon>
        <taxon>Saccharomycetaceae</taxon>
        <taxon>Vanderwaltozyma</taxon>
    </lineage>
</organism>
<evidence type="ECO:0000256" key="10">
    <source>
        <dbReference type="ARBA" id="ARBA00031693"/>
    </source>
</evidence>
<dbReference type="InterPro" id="IPR050582">
    <property type="entry name" value="HAD-like_SerB"/>
</dbReference>
<dbReference type="SUPFAM" id="SSF56784">
    <property type="entry name" value="HAD-like"/>
    <property type="match status" value="1"/>
</dbReference>
<dbReference type="InterPro" id="IPR036412">
    <property type="entry name" value="HAD-like_sf"/>
</dbReference>
<evidence type="ECO:0000256" key="5">
    <source>
        <dbReference type="ARBA" id="ARBA00022605"/>
    </source>
</evidence>
<dbReference type="OrthoDB" id="27226at2759"/>
<dbReference type="eggNOG" id="KOG1615">
    <property type="taxonomic scope" value="Eukaryota"/>
</dbReference>
<evidence type="ECO:0000256" key="1">
    <source>
        <dbReference type="ARBA" id="ARBA00001946"/>
    </source>
</evidence>
<evidence type="ECO:0000256" key="11">
    <source>
        <dbReference type="PIRSR" id="PIRSR604469-1"/>
    </source>
</evidence>
<dbReference type="OMA" id="LSMFKHA"/>
<keyword evidence="13" id="KW-1185">Reference proteome</keyword>
<protein>
    <recommendedName>
        <fullName evidence="4">phosphoserine phosphatase</fullName>
        <ecNumber evidence="4">3.1.3.3</ecNumber>
    </recommendedName>
    <alternativeName>
        <fullName evidence="10">O-phosphoserine phosphohydrolase</fullName>
    </alternativeName>
</protein>
<dbReference type="KEGG" id="vpo:Kpol_1050p43"/>
<evidence type="ECO:0000256" key="8">
    <source>
        <dbReference type="ARBA" id="ARBA00022842"/>
    </source>
</evidence>
<keyword evidence="6" id="KW-0479">Metal-binding</keyword>
<dbReference type="GO" id="GO:0036424">
    <property type="term" value="F:L-phosphoserine phosphatase activity"/>
    <property type="evidence" value="ECO:0007669"/>
    <property type="project" value="EnsemblFungi"/>
</dbReference>
<dbReference type="PANTHER" id="PTHR43344">
    <property type="entry name" value="PHOSPHOSERINE PHOSPHATASE"/>
    <property type="match status" value="1"/>
</dbReference>
<evidence type="ECO:0000256" key="2">
    <source>
        <dbReference type="ARBA" id="ARBA00005135"/>
    </source>
</evidence>